<keyword evidence="1" id="KW-1133">Transmembrane helix</keyword>
<evidence type="ECO:0000313" key="3">
    <source>
        <dbReference type="Proteomes" id="UP000054016"/>
    </source>
</evidence>
<dbReference type="Proteomes" id="UP000054016">
    <property type="component" value="Unassembled WGS sequence"/>
</dbReference>
<evidence type="ECO:0008006" key="4">
    <source>
        <dbReference type="Google" id="ProtNLM"/>
    </source>
</evidence>
<comment type="caution">
    <text evidence="2">The sequence shown here is derived from an EMBL/GenBank/DDBJ whole genome shotgun (WGS) entry which is preliminary data.</text>
</comment>
<organism evidence="2 3">
    <name type="scientific">miscellaneous Crenarchaeota group-1 archaeon SG8-32-3</name>
    <dbReference type="NCBI Taxonomy" id="1685125"/>
    <lineage>
        <taxon>Archaea</taxon>
        <taxon>Candidatus Bathyarchaeota</taxon>
        <taxon>MCG-1</taxon>
    </lineage>
</organism>
<sequence>MNYKWLFLVALLLFPTVCLPLVYFSFNFNDASPNEEFYFGVTFGGNTTSEAKLLIDKVKGYTNLFVINNWDLALNETALTEICDCAVDADMNIMVYFGFVFFDISFLYPRWQDLFTEAGIEPFHTPWLINASDRWGEKFLGAYVLDEPGGKQLDRGHYSGYTTSYSGRNQTTFANVADYSDAARLFVRGVGRYYVQRLNNASYYRSIPNSTGKVIPVFTADNALYWFDYLAGYDTVFAEFGWNHNEAQHIALCRGAANVQDKQWGVIITWASNDPPYLASGSQLLQQMNTAYYSGAKYLIVFNYPQLNPYGALTDEHFAAMETFWNRIHSFPGNVVEKVTGEVAMVLPKDYGWGMRQADDKIWGLWPADDLSPSIGEKIAKLISEYGLKLDIIYDDPQFNYTEKYSKIYYWNSSTSLFVSSMPIIMPSNALYATLLTVAVTVICIPFYVTTKRKNGENLKNLSHQ</sequence>
<feature type="transmembrane region" description="Helical" evidence="1">
    <location>
        <begin position="430"/>
        <end position="450"/>
    </location>
</feature>
<name>A0A0M0BUX1_9ARCH</name>
<keyword evidence="1" id="KW-0812">Transmembrane</keyword>
<proteinExistence type="predicted"/>
<gene>
    <name evidence="2" type="ORF">AC478_00285</name>
</gene>
<reference evidence="3" key="1">
    <citation type="submission" date="2015-06" db="EMBL/GenBank/DDBJ databases">
        <title>New insights into the roles of widespread benthic archaea in carbon and nitrogen cycling.</title>
        <authorList>
            <person name="Lazar C.S."/>
            <person name="Baker B.J."/>
            <person name="Seitz K.W."/>
            <person name="Hyde A.S."/>
            <person name="Dick G.J."/>
            <person name="Hinrichs K.-U."/>
            <person name="Teske A.P."/>
        </authorList>
    </citation>
    <scope>NUCLEOTIDE SEQUENCE [LARGE SCALE GENOMIC DNA]</scope>
</reference>
<protein>
    <recommendedName>
        <fullName evidence="4">Glycoside hydrolase family 42 N-terminal domain-containing protein</fullName>
    </recommendedName>
</protein>
<evidence type="ECO:0000313" key="2">
    <source>
        <dbReference type="EMBL" id="KON32423.1"/>
    </source>
</evidence>
<keyword evidence="1" id="KW-0472">Membrane</keyword>
<dbReference type="AlphaFoldDB" id="A0A0M0BUX1"/>
<evidence type="ECO:0000256" key="1">
    <source>
        <dbReference type="SAM" id="Phobius"/>
    </source>
</evidence>
<dbReference type="EMBL" id="LFWV01000002">
    <property type="protein sequence ID" value="KON32423.1"/>
    <property type="molecule type" value="Genomic_DNA"/>
</dbReference>
<accession>A0A0M0BUX1</accession>